<dbReference type="InterPro" id="IPR003846">
    <property type="entry name" value="SelO"/>
</dbReference>
<evidence type="ECO:0000256" key="9">
    <source>
        <dbReference type="ARBA" id="ARBA00031547"/>
    </source>
</evidence>
<keyword evidence="6" id="KW-0547">Nucleotide-binding</keyword>
<evidence type="ECO:0000256" key="7">
    <source>
        <dbReference type="ARBA" id="ARBA00022840"/>
    </source>
</evidence>
<dbReference type="Proteomes" id="UP000579812">
    <property type="component" value="Unassembled WGS sequence"/>
</dbReference>
<evidence type="ECO:0000256" key="2">
    <source>
        <dbReference type="ARBA" id="ARBA00009747"/>
    </source>
</evidence>
<evidence type="ECO:0000256" key="1">
    <source>
        <dbReference type="ARBA" id="ARBA00001946"/>
    </source>
</evidence>
<evidence type="ECO:0000256" key="5">
    <source>
        <dbReference type="ARBA" id="ARBA00022723"/>
    </source>
</evidence>
<reference evidence="10 11" key="1">
    <citation type="submission" date="2020-04" db="EMBL/GenBank/DDBJ databases">
        <title>Chromosome-level genome assembly of a cyprinid fish Onychostoma macrolepis by integration of Nanopore Sequencing, Bionano and Hi-C technology.</title>
        <authorList>
            <person name="Wang D."/>
        </authorList>
    </citation>
    <scope>NUCLEOTIDE SEQUENCE [LARGE SCALE GENOMIC DNA]</scope>
    <source>
        <strain evidence="10">SWU-2019</strain>
        <tissue evidence="10">Muscle</tissue>
    </source>
</reference>
<gene>
    <name evidence="10" type="ORF">G5714_005094</name>
</gene>
<sequence length="208" mass="23716">MVANQPEVAKQLEKIGRLKELLMINEAELKIKQRDHWQRWVKQYRRRLARDCDKASDPAEVEKERVKSMNSTNPAVVLRNYIAQNAIEAAERGDFSEVQQLLKVLENPYSVSPDLECPVWSAGSGSNPADGNIFKGQEVEENTKRKAANHTHQIPYNSLLVLEEAEQHATLLGQKNKSRSEHCMTINNAVLRVAHSISDSRQYHFKCV</sequence>
<evidence type="ECO:0000256" key="4">
    <source>
        <dbReference type="ARBA" id="ARBA00022695"/>
    </source>
</evidence>
<keyword evidence="5" id="KW-0479">Metal-binding</keyword>
<dbReference type="PANTHER" id="PTHR12153:SF15">
    <property type="entry name" value="PROTEIN ADENYLYLTRANSFERASE SELO, MITOCHONDRIAL"/>
    <property type="match status" value="1"/>
</dbReference>
<dbReference type="EMBL" id="JAAMOB010000004">
    <property type="protein sequence ID" value="KAF4114871.1"/>
    <property type="molecule type" value="Genomic_DNA"/>
</dbReference>
<evidence type="ECO:0000313" key="11">
    <source>
        <dbReference type="Proteomes" id="UP000579812"/>
    </source>
</evidence>
<evidence type="ECO:0000256" key="3">
    <source>
        <dbReference type="ARBA" id="ARBA00022679"/>
    </source>
</evidence>
<accession>A0A7J6D6J6</accession>
<comment type="caution">
    <text evidence="10">The sequence shown here is derived from an EMBL/GenBank/DDBJ whole genome shotgun (WGS) entry which is preliminary data.</text>
</comment>
<keyword evidence="4" id="KW-0548">Nucleotidyltransferase</keyword>
<keyword evidence="8" id="KW-0460">Magnesium</keyword>
<evidence type="ECO:0000256" key="8">
    <source>
        <dbReference type="ARBA" id="ARBA00022842"/>
    </source>
</evidence>
<name>A0A7J6D6J6_9TELE</name>
<evidence type="ECO:0000313" key="10">
    <source>
        <dbReference type="EMBL" id="KAF4114871.1"/>
    </source>
</evidence>
<dbReference type="GO" id="GO:0016779">
    <property type="term" value="F:nucleotidyltransferase activity"/>
    <property type="evidence" value="ECO:0007669"/>
    <property type="project" value="UniProtKB-KW"/>
</dbReference>
<keyword evidence="11" id="KW-1185">Reference proteome</keyword>
<comment type="similarity">
    <text evidence="2">Belongs to the SELO family.</text>
</comment>
<dbReference type="PANTHER" id="PTHR12153">
    <property type="entry name" value="SELENOPROTEIN O"/>
    <property type="match status" value="1"/>
</dbReference>
<protein>
    <recommendedName>
        <fullName evidence="9">Selenoprotein O</fullName>
    </recommendedName>
</protein>
<evidence type="ECO:0000256" key="6">
    <source>
        <dbReference type="ARBA" id="ARBA00022741"/>
    </source>
</evidence>
<proteinExistence type="inferred from homology"/>
<dbReference type="GO" id="GO:0046872">
    <property type="term" value="F:metal ion binding"/>
    <property type="evidence" value="ECO:0007669"/>
    <property type="project" value="UniProtKB-KW"/>
</dbReference>
<comment type="cofactor">
    <cofactor evidence="1">
        <name>Mg(2+)</name>
        <dbReference type="ChEBI" id="CHEBI:18420"/>
    </cofactor>
</comment>
<keyword evidence="7" id="KW-0067">ATP-binding</keyword>
<dbReference type="AlphaFoldDB" id="A0A7J6D6J6"/>
<keyword evidence="3" id="KW-0808">Transferase</keyword>
<dbReference type="Pfam" id="PF02696">
    <property type="entry name" value="SelO"/>
    <property type="match status" value="1"/>
</dbReference>
<organism evidence="10 11">
    <name type="scientific">Onychostoma macrolepis</name>
    <dbReference type="NCBI Taxonomy" id="369639"/>
    <lineage>
        <taxon>Eukaryota</taxon>
        <taxon>Metazoa</taxon>
        <taxon>Chordata</taxon>
        <taxon>Craniata</taxon>
        <taxon>Vertebrata</taxon>
        <taxon>Euteleostomi</taxon>
        <taxon>Actinopterygii</taxon>
        <taxon>Neopterygii</taxon>
        <taxon>Teleostei</taxon>
        <taxon>Ostariophysi</taxon>
        <taxon>Cypriniformes</taxon>
        <taxon>Cyprinidae</taxon>
        <taxon>Acrossocheilinae</taxon>
        <taxon>Onychostoma</taxon>
    </lineage>
</organism>
<dbReference type="GO" id="GO:0005524">
    <property type="term" value="F:ATP binding"/>
    <property type="evidence" value="ECO:0007669"/>
    <property type="project" value="UniProtKB-KW"/>
</dbReference>